<accession>A0ABP9D7U7</accession>
<gene>
    <name evidence="1" type="ORF">GCM10023331_06440</name>
</gene>
<keyword evidence="2" id="KW-1185">Reference proteome</keyword>
<dbReference type="InterPro" id="IPR024453">
    <property type="entry name" value="Peptidase_C92"/>
</dbReference>
<dbReference type="EMBL" id="BAABJX010000012">
    <property type="protein sequence ID" value="GAA4824635.1"/>
    <property type="molecule type" value="Genomic_DNA"/>
</dbReference>
<reference evidence="2" key="1">
    <citation type="journal article" date="2019" name="Int. J. Syst. Evol. Microbiol.">
        <title>The Global Catalogue of Microorganisms (GCM) 10K type strain sequencing project: providing services to taxonomists for standard genome sequencing and annotation.</title>
        <authorList>
            <consortium name="The Broad Institute Genomics Platform"/>
            <consortium name="The Broad Institute Genome Sequencing Center for Infectious Disease"/>
            <person name="Wu L."/>
            <person name="Ma J."/>
        </authorList>
    </citation>
    <scope>NUCLEOTIDE SEQUENCE [LARGE SCALE GENOMIC DNA]</scope>
    <source>
        <strain evidence="2">JCM 18326</strain>
    </source>
</reference>
<comment type="caution">
    <text evidence="1">The sequence shown here is derived from an EMBL/GenBank/DDBJ whole genome shotgun (WGS) entry which is preliminary data.</text>
</comment>
<organism evidence="1 2">
    <name type="scientific">Algivirga pacifica</name>
    <dbReference type="NCBI Taxonomy" id="1162670"/>
    <lineage>
        <taxon>Bacteria</taxon>
        <taxon>Pseudomonadati</taxon>
        <taxon>Bacteroidota</taxon>
        <taxon>Cytophagia</taxon>
        <taxon>Cytophagales</taxon>
        <taxon>Flammeovirgaceae</taxon>
        <taxon>Algivirga</taxon>
    </lineage>
</organism>
<dbReference type="Proteomes" id="UP001500298">
    <property type="component" value="Unassembled WGS sequence"/>
</dbReference>
<dbReference type="Gene3D" id="3.90.1720.10">
    <property type="entry name" value="endopeptidase domain like (from Nostoc punctiforme)"/>
    <property type="match status" value="1"/>
</dbReference>
<sequence>MRRKAYHFALKNIIPFIRFSTYYTSFKGWKYLEGYELLKPGDFILTIDKKKLTTLLIPGEFSHAAFCRSKGEKGDWEVSEMTHKDFTKSYFFDICKESDRVVICRCPQWTGDYLQEMINRDRDFSTQPYDNMFDMKSDALSCSEHIYKLDPENRLGVSTEDVIGIGSEYVSPTGLWNAQNKIVVWDSDKSKAPLYSLQVNEENLNV</sequence>
<dbReference type="InterPro" id="IPR038765">
    <property type="entry name" value="Papain-like_cys_pep_sf"/>
</dbReference>
<protein>
    <submittedName>
        <fullName evidence="1">Uncharacterized protein</fullName>
    </submittedName>
</protein>
<dbReference type="Pfam" id="PF05708">
    <property type="entry name" value="Peptidase_C92"/>
    <property type="match status" value="1"/>
</dbReference>
<evidence type="ECO:0000313" key="2">
    <source>
        <dbReference type="Proteomes" id="UP001500298"/>
    </source>
</evidence>
<proteinExistence type="predicted"/>
<evidence type="ECO:0000313" key="1">
    <source>
        <dbReference type="EMBL" id="GAA4824635.1"/>
    </source>
</evidence>
<dbReference type="SUPFAM" id="SSF54001">
    <property type="entry name" value="Cysteine proteinases"/>
    <property type="match status" value="1"/>
</dbReference>
<name>A0ABP9D7U7_9BACT</name>